<evidence type="ECO:0000256" key="1">
    <source>
        <dbReference type="SAM" id="SignalP"/>
    </source>
</evidence>
<reference evidence="2" key="1">
    <citation type="submission" date="2020-11" db="EMBL/GenBank/DDBJ databases">
        <title>Chlorella ohadii genome sequencing and assembly.</title>
        <authorList>
            <person name="Murik O."/>
            <person name="Treves H."/>
            <person name="Kedem I."/>
            <person name="Shotland Y."/>
            <person name="Kaplan A."/>
        </authorList>
    </citation>
    <scope>NUCLEOTIDE SEQUENCE</scope>
    <source>
        <strain evidence="2">1</strain>
    </source>
</reference>
<dbReference type="Proteomes" id="UP001205105">
    <property type="component" value="Unassembled WGS sequence"/>
</dbReference>
<feature type="signal peptide" evidence="1">
    <location>
        <begin position="1"/>
        <end position="20"/>
    </location>
</feature>
<dbReference type="AlphaFoldDB" id="A0AAD5DLH4"/>
<protein>
    <recommendedName>
        <fullName evidence="4">Secreted protein</fullName>
    </recommendedName>
</protein>
<name>A0AAD5DLH4_9CHLO</name>
<evidence type="ECO:0000313" key="3">
    <source>
        <dbReference type="Proteomes" id="UP001205105"/>
    </source>
</evidence>
<keyword evidence="1" id="KW-0732">Signal</keyword>
<dbReference type="EMBL" id="JADXDR010000086">
    <property type="protein sequence ID" value="KAI7840025.1"/>
    <property type="molecule type" value="Genomic_DNA"/>
</dbReference>
<evidence type="ECO:0008006" key="4">
    <source>
        <dbReference type="Google" id="ProtNLM"/>
    </source>
</evidence>
<feature type="chain" id="PRO_5042214055" description="Secreted protein" evidence="1">
    <location>
        <begin position="21"/>
        <end position="101"/>
    </location>
</feature>
<evidence type="ECO:0000313" key="2">
    <source>
        <dbReference type="EMBL" id="KAI7840025.1"/>
    </source>
</evidence>
<organism evidence="2 3">
    <name type="scientific">Chlorella ohadii</name>
    <dbReference type="NCBI Taxonomy" id="2649997"/>
    <lineage>
        <taxon>Eukaryota</taxon>
        <taxon>Viridiplantae</taxon>
        <taxon>Chlorophyta</taxon>
        <taxon>core chlorophytes</taxon>
        <taxon>Trebouxiophyceae</taxon>
        <taxon>Chlorellales</taxon>
        <taxon>Chlorellaceae</taxon>
        <taxon>Chlorella clade</taxon>
        <taxon>Chlorella</taxon>
    </lineage>
</organism>
<accession>A0AAD5DLH4</accession>
<keyword evidence="3" id="KW-1185">Reference proteome</keyword>
<proteinExistence type="predicted"/>
<comment type="caution">
    <text evidence="2">The sequence shown here is derived from an EMBL/GenBank/DDBJ whole genome shotgun (WGS) entry which is preliminary data.</text>
</comment>
<sequence length="101" mass="11577">MKKFLAIVLAVLALAQLALAGAPWEANRTVRDCVKHRKCWTKGTTAVCGVDPHSHKHIGFPNRCYFACVNFHAGDTWEIDHWYHPSHKCYTKHWTARCSRC</sequence>
<gene>
    <name evidence="2" type="ORF">COHA_006231</name>
</gene>